<accession>A0A8J5XBX0</accession>
<dbReference type="PROSITE" id="PS00161">
    <property type="entry name" value="ISOCITRATE_LYASE"/>
    <property type="match status" value="1"/>
</dbReference>
<organism evidence="11 12">
    <name type="scientific">Diacronema lutheri</name>
    <name type="common">Unicellular marine alga</name>
    <name type="synonym">Monochrysis lutheri</name>
    <dbReference type="NCBI Taxonomy" id="2081491"/>
    <lineage>
        <taxon>Eukaryota</taxon>
        <taxon>Haptista</taxon>
        <taxon>Haptophyta</taxon>
        <taxon>Pavlovophyceae</taxon>
        <taxon>Pavlovales</taxon>
        <taxon>Pavlovaceae</taxon>
        <taxon>Diacronema</taxon>
    </lineage>
</organism>
<dbReference type="OrthoDB" id="4078635at2759"/>
<dbReference type="PANTHER" id="PTHR21631:SF3">
    <property type="entry name" value="BIFUNCTIONAL GLYOXYLATE CYCLE PROTEIN"/>
    <property type="match status" value="1"/>
</dbReference>
<keyword evidence="5 6" id="KW-0456">Lyase</keyword>
<feature type="binding site" evidence="8">
    <location>
        <position position="255"/>
    </location>
    <ligand>
        <name>substrate</name>
    </ligand>
</feature>
<evidence type="ECO:0000313" key="12">
    <source>
        <dbReference type="Proteomes" id="UP000751190"/>
    </source>
</evidence>
<dbReference type="InterPro" id="IPR006254">
    <property type="entry name" value="Isocitrate_lyase"/>
</dbReference>
<dbReference type="GO" id="GO:0006099">
    <property type="term" value="P:tricarboxylic acid cycle"/>
    <property type="evidence" value="ECO:0007669"/>
    <property type="project" value="UniProtKB-KW"/>
</dbReference>
<evidence type="ECO:0000256" key="4">
    <source>
        <dbReference type="ARBA" id="ARBA00022532"/>
    </source>
</evidence>
<evidence type="ECO:0000256" key="7">
    <source>
        <dbReference type="PIRSR" id="PIRSR001362-1"/>
    </source>
</evidence>
<keyword evidence="4" id="KW-0816">Tricarboxylic acid cycle</keyword>
<keyword evidence="9" id="KW-0460">Magnesium</keyword>
<dbReference type="GO" id="GO:0006097">
    <property type="term" value="P:glyoxylate cycle"/>
    <property type="evidence" value="ECO:0007669"/>
    <property type="project" value="UniProtKB-KW"/>
</dbReference>
<dbReference type="GO" id="GO:0004451">
    <property type="term" value="F:isocitrate lyase activity"/>
    <property type="evidence" value="ECO:0007669"/>
    <property type="project" value="InterPro"/>
</dbReference>
<proteinExistence type="inferred from homology"/>
<feature type="binding site" evidence="8">
    <location>
        <begin position="451"/>
        <end position="455"/>
    </location>
    <ligand>
        <name>substrate</name>
    </ligand>
</feature>
<dbReference type="Pfam" id="PF00463">
    <property type="entry name" value="ICL"/>
    <property type="match status" value="1"/>
</dbReference>
<evidence type="ECO:0000256" key="2">
    <source>
        <dbReference type="ARBA" id="ARBA00012909"/>
    </source>
</evidence>
<comment type="pathway">
    <text evidence="1">Carbohydrate metabolism; glyoxylate cycle; (S)-malate from isocitrate: step 1/2.</text>
</comment>
<feature type="binding site" evidence="9">
    <location>
        <position position="180"/>
    </location>
    <ligand>
        <name>Mg(2+)</name>
        <dbReference type="ChEBI" id="CHEBI:18420"/>
    </ligand>
</feature>
<feature type="region of interest" description="Disordered" evidence="10">
    <location>
        <begin position="1"/>
        <end position="22"/>
    </location>
</feature>
<keyword evidence="3" id="KW-0329">Glyoxylate bypass</keyword>
<dbReference type="GO" id="GO:0046872">
    <property type="term" value="F:metal ion binding"/>
    <property type="evidence" value="ECO:0007669"/>
    <property type="project" value="UniProtKB-KW"/>
</dbReference>
<evidence type="ECO:0000256" key="6">
    <source>
        <dbReference type="PIRNR" id="PIRNR001362"/>
    </source>
</evidence>
<comment type="caution">
    <text evidence="11">The sequence shown here is derived from an EMBL/GenBank/DDBJ whole genome shotgun (WGS) entry which is preliminary data.</text>
</comment>
<feature type="binding site" evidence="8">
    <location>
        <begin position="113"/>
        <end position="115"/>
    </location>
    <ligand>
        <name>substrate</name>
    </ligand>
</feature>
<keyword evidence="9" id="KW-0479">Metal-binding</keyword>
<dbReference type="InterPro" id="IPR039556">
    <property type="entry name" value="ICL/PEPM"/>
</dbReference>
<dbReference type="Gene3D" id="1.10.10.850">
    <property type="match status" value="1"/>
</dbReference>
<dbReference type="SUPFAM" id="SSF51621">
    <property type="entry name" value="Phosphoenolpyruvate/pyruvate domain"/>
    <property type="match status" value="1"/>
</dbReference>
<dbReference type="PANTHER" id="PTHR21631">
    <property type="entry name" value="ISOCITRATE LYASE/MALATE SYNTHASE"/>
    <property type="match status" value="1"/>
</dbReference>
<evidence type="ECO:0000256" key="10">
    <source>
        <dbReference type="SAM" id="MobiDB-lite"/>
    </source>
</evidence>
<name>A0A8J5XBX0_DIALT</name>
<dbReference type="PIRSF" id="PIRSF001362">
    <property type="entry name" value="Isocit_lyase"/>
    <property type="match status" value="1"/>
</dbReference>
<dbReference type="NCBIfam" id="TIGR01346">
    <property type="entry name" value="isocit_lyase"/>
    <property type="match status" value="1"/>
</dbReference>
<keyword evidence="12" id="KW-1185">Reference proteome</keyword>
<feature type="active site" description="Proton acceptor" evidence="7">
    <location>
        <position position="218"/>
    </location>
</feature>
<dbReference type="Gene3D" id="3.20.20.60">
    <property type="entry name" value="Phosphoenolpyruvate-binding domains"/>
    <property type="match status" value="1"/>
</dbReference>
<evidence type="ECO:0000256" key="1">
    <source>
        <dbReference type="ARBA" id="ARBA00004793"/>
    </source>
</evidence>
<dbReference type="InterPro" id="IPR040442">
    <property type="entry name" value="Pyrv_kinase-like_dom_sf"/>
</dbReference>
<dbReference type="OMA" id="YVSGWQV"/>
<gene>
    <name evidence="11" type="ORF">KFE25_010823</name>
</gene>
<protein>
    <recommendedName>
        <fullName evidence="2 6">Isocitrate lyase</fullName>
    </recommendedName>
</protein>
<dbReference type="Proteomes" id="UP000751190">
    <property type="component" value="Unassembled WGS sequence"/>
</dbReference>
<dbReference type="EMBL" id="JAGTXO010000030">
    <property type="protein sequence ID" value="KAG8460768.1"/>
    <property type="molecule type" value="Genomic_DNA"/>
</dbReference>
<dbReference type="InterPro" id="IPR015813">
    <property type="entry name" value="Pyrv/PenolPyrv_kinase-like_dom"/>
</dbReference>
<comment type="similarity">
    <text evidence="6">Belongs to the isocitrate lyase/PEP mutase superfamily. Isocitrate lyase family.</text>
</comment>
<evidence type="ECO:0000313" key="11">
    <source>
        <dbReference type="EMBL" id="KAG8460768.1"/>
    </source>
</evidence>
<reference evidence="11" key="1">
    <citation type="submission" date="2021-05" db="EMBL/GenBank/DDBJ databases">
        <title>The genome of the haptophyte Pavlova lutheri (Diacronema luteri, Pavlovales) - a model for lipid biosynthesis in eukaryotic algae.</title>
        <authorList>
            <person name="Hulatt C.J."/>
            <person name="Posewitz M.C."/>
        </authorList>
    </citation>
    <scope>NUCLEOTIDE SEQUENCE</scope>
    <source>
        <strain evidence="11">NIVA-4/92</strain>
    </source>
</reference>
<comment type="cofactor">
    <cofactor evidence="9">
        <name>Mg(2+)</name>
        <dbReference type="ChEBI" id="CHEBI:18420"/>
    </cofactor>
    <text evidence="9">Can also use Mn(2+) ion.</text>
</comment>
<feature type="compositionally biased region" description="Low complexity" evidence="10">
    <location>
        <begin position="1"/>
        <end position="14"/>
    </location>
</feature>
<dbReference type="InterPro" id="IPR018523">
    <property type="entry name" value="Isocitrate_lyase_ph_CS"/>
</dbReference>
<dbReference type="AlphaFoldDB" id="A0A8J5XBX0"/>
<feature type="binding site" evidence="8">
    <location>
        <position position="486"/>
    </location>
    <ligand>
        <name>substrate</name>
    </ligand>
</feature>
<evidence type="ECO:0000256" key="3">
    <source>
        <dbReference type="ARBA" id="ARBA00022435"/>
    </source>
</evidence>
<feature type="binding site" evidence="8">
    <location>
        <begin position="219"/>
        <end position="220"/>
    </location>
    <ligand>
        <name>substrate</name>
    </ligand>
</feature>
<evidence type="ECO:0000256" key="9">
    <source>
        <dbReference type="PIRSR" id="PIRSR001362-3"/>
    </source>
</evidence>
<sequence>MKASRSIRALSSSAGHMPRIKPTRPDVAAECAAVDAWWAEPRWEGILRPYTSKDVVALRGSSKQTYASDAMAAKLFTTLAECKKTGGHSRTFGALDPVQAVTMAPKLTSIYVSGWQSSSTASTSNEPGPDFADYPKDTVPNKVDQLFRALQLHDRRLWEACVKSGDLDKMPDLMTPIVADGDTGHGGITATMKLMKMFVERGAAGVHFEDQAHGTKKCGHMGGKVLVPMQEHADRLVAARLQCDVMGTSNLVVARTDAEAATLLASNIDPRDHAYIIGSTVQSPLAGTPFAHAASLNEAIAAARAKGLAQSDLNAFQTGWDEAAKLQTFPEAVRAALAAAGDADGSRTAAFNATLAANSLVGTPLREMRAAAADALGAADKVPFFDWDAPRAREGYYRVRGGTEYSIERAKAYAPYCDLLWMETAKPIVTQAEQFARGVHAYFPGKMLAYNLSPSFNWDAAGMSDAQIESFTGDLAKLGFVWQFITLAGFHSNGLIAHQFVEGYAQRGMGAYVEMIQRQERALGVELLKHQAWSGAGLMDAQVSVATGGSSTTAALGAGVTEEQFGKALPASRRDKMSNRLPAQPAGFALRSSLDVP</sequence>
<evidence type="ECO:0000256" key="8">
    <source>
        <dbReference type="PIRSR" id="PIRSR001362-2"/>
    </source>
</evidence>
<dbReference type="CDD" id="cd00377">
    <property type="entry name" value="ICL_PEPM"/>
    <property type="match status" value="1"/>
</dbReference>
<evidence type="ECO:0000256" key="5">
    <source>
        <dbReference type="ARBA" id="ARBA00023239"/>
    </source>
</evidence>